<evidence type="ECO:0000313" key="4">
    <source>
        <dbReference type="EMBL" id="EYU30310.1"/>
    </source>
</evidence>
<dbReference type="InterPro" id="IPR006734">
    <property type="entry name" value="PLATZ"/>
</dbReference>
<protein>
    <recommendedName>
        <fullName evidence="3">B box-type domain-containing protein</fullName>
    </recommendedName>
</protein>
<reference evidence="4 5" key="1">
    <citation type="journal article" date="2013" name="Proc. Natl. Acad. Sci. U.S.A.">
        <title>Fine-scale variation in meiotic recombination in Mimulus inferred from population shotgun sequencing.</title>
        <authorList>
            <person name="Hellsten U."/>
            <person name="Wright K.M."/>
            <person name="Jenkins J."/>
            <person name="Shu S."/>
            <person name="Yuan Y."/>
            <person name="Wessler S.R."/>
            <person name="Schmutz J."/>
            <person name="Willis J.H."/>
            <person name="Rokhsar D.S."/>
        </authorList>
    </citation>
    <scope>NUCLEOTIDE SEQUENCE [LARGE SCALE GENOMIC DNA]</scope>
    <source>
        <strain evidence="5">cv. DUN x IM62</strain>
    </source>
</reference>
<feature type="non-terminal residue" evidence="4">
    <location>
        <position position="1"/>
    </location>
</feature>
<sequence>ESIEAIPGWIRVLTCERFFNSCLVHECEKKNEENTFCLDCCITLCLHCLPSHTTHSLLQIRRYVYQDVLRLKDAQELMDCSSIQPYITNGAKVLFLKQRPLRRQMMIGCSGKSCLVCERNLQDPYLFCSIFCKVSYSMSNNSMKQVWTPNSINPRTTSSGSSSSTSTIPTNCKILCTQSFKKKRRSCTSIVSSAMNNNRRKNVPRRSPLS</sequence>
<dbReference type="PANTHER" id="PTHR31065:SF52">
    <property type="entry name" value="B BOX-TYPE DOMAIN-CONTAINING PROTEIN"/>
    <property type="match status" value="1"/>
</dbReference>
<dbReference type="InterPro" id="IPR000315">
    <property type="entry name" value="Znf_B-box"/>
</dbReference>
<evidence type="ECO:0000256" key="1">
    <source>
        <dbReference type="PROSITE-ProRule" id="PRU00024"/>
    </source>
</evidence>
<keyword evidence="1" id="KW-0479">Metal-binding</keyword>
<evidence type="ECO:0000313" key="5">
    <source>
        <dbReference type="Proteomes" id="UP000030748"/>
    </source>
</evidence>
<dbReference type="AlphaFoldDB" id="A0A022QUW0"/>
<dbReference type="OMA" id="MRGAPQW"/>
<organism evidence="4 5">
    <name type="scientific">Erythranthe guttata</name>
    <name type="common">Yellow monkey flower</name>
    <name type="synonym">Mimulus guttatus</name>
    <dbReference type="NCBI Taxonomy" id="4155"/>
    <lineage>
        <taxon>Eukaryota</taxon>
        <taxon>Viridiplantae</taxon>
        <taxon>Streptophyta</taxon>
        <taxon>Embryophyta</taxon>
        <taxon>Tracheophyta</taxon>
        <taxon>Spermatophyta</taxon>
        <taxon>Magnoliopsida</taxon>
        <taxon>eudicotyledons</taxon>
        <taxon>Gunneridae</taxon>
        <taxon>Pentapetalae</taxon>
        <taxon>asterids</taxon>
        <taxon>lamiids</taxon>
        <taxon>Lamiales</taxon>
        <taxon>Phrymaceae</taxon>
        <taxon>Erythranthe</taxon>
    </lineage>
</organism>
<dbReference type="Pfam" id="PF04640">
    <property type="entry name" value="PLATZ"/>
    <property type="match status" value="1"/>
</dbReference>
<dbReference type="GO" id="GO:0008270">
    <property type="term" value="F:zinc ion binding"/>
    <property type="evidence" value="ECO:0007669"/>
    <property type="project" value="UniProtKB-KW"/>
</dbReference>
<keyword evidence="1" id="KW-0862">Zinc</keyword>
<keyword evidence="1" id="KW-0863">Zinc-finger</keyword>
<keyword evidence="5" id="KW-1185">Reference proteome</keyword>
<gene>
    <name evidence="4" type="ORF">MIMGU_mgv1a021715mg</name>
</gene>
<dbReference type="STRING" id="4155.A0A022QUW0"/>
<dbReference type="eggNOG" id="ENOG502SP9K">
    <property type="taxonomic scope" value="Eukaryota"/>
</dbReference>
<name>A0A022QUW0_ERYGU</name>
<dbReference type="Proteomes" id="UP000030748">
    <property type="component" value="Unassembled WGS sequence"/>
</dbReference>
<feature type="domain" description="B box-type" evidence="3">
    <location>
        <begin position="22"/>
        <end position="60"/>
    </location>
</feature>
<dbReference type="PROSITE" id="PS50119">
    <property type="entry name" value="ZF_BBOX"/>
    <property type="match status" value="1"/>
</dbReference>
<evidence type="ECO:0000259" key="3">
    <source>
        <dbReference type="PROSITE" id="PS50119"/>
    </source>
</evidence>
<dbReference type="PANTHER" id="PTHR31065">
    <property type="entry name" value="PLATZ TRANSCRIPTION FACTOR FAMILY PROTEIN"/>
    <property type="match status" value="1"/>
</dbReference>
<feature type="region of interest" description="Disordered" evidence="2">
    <location>
        <begin position="149"/>
        <end position="168"/>
    </location>
</feature>
<dbReference type="EMBL" id="KI631081">
    <property type="protein sequence ID" value="EYU30310.1"/>
    <property type="molecule type" value="Genomic_DNA"/>
</dbReference>
<feature type="compositionally biased region" description="Low complexity" evidence="2">
    <location>
        <begin position="156"/>
        <end position="167"/>
    </location>
</feature>
<proteinExistence type="predicted"/>
<evidence type="ECO:0000256" key="2">
    <source>
        <dbReference type="SAM" id="MobiDB-lite"/>
    </source>
</evidence>
<accession>A0A022QUW0</accession>